<evidence type="ECO:0000313" key="1">
    <source>
        <dbReference type="EMBL" id="MBC3907877.1"/>
    </source>
</evidence>
<organism evidence="1 2">
    <name type="scientific">Undibacterium umbellatum</name>
    <dbReference type="NCBI Taxonomy" id="2762300"/>
    <lineage>
        <taxon>Bacteria</taxon>
        <taxon>Pseudomonadati</taxon>
        <taxon>Pseudomonadota</taxon>
        <taxon>Betaproteobacteria</taxon>
        <taxon>Burkholderiales</taxon>
        <taxon>Oxalobacteraceae</taxon>
        <taxon>Undibacterium</taxon>
    </lineage>
</organism>
<protein>
    <submittedName>
        <fullName evidence="1">Uncharacterized protein</fullName>
    </submittedName>
</protein>
<name>A0ABR6Z9M2_9BURK</name>
<dbReference type="EMBL" id="JACOFX010000003">
    <property type="protein sequence ID" value="MBC3907877.1"/>
    <property type="molecule type" value="Genomic_DNA"/>
</dbReference>
<dbReference type="Proteomes" id="UP000646911">
    <property type="component" value="Unassembled WGS sequence"/>
</dbReference>
<keyword evidence="2" id="KW-1185">Reference proteome</keyword>
<evidence type="ECO:0000313" key="2">
    <source>
        <dbReference type="Proteomes" id="UP000646911"/>
    </source>
</evidence>
<sequence length="65" mass="7456">MSHSRNPPTVVLRMSGMPNLDKLNEIYIHAKVSNDGGLNIPDWSYVRNGMCFEHADKTRLKMRLV</sequence>
<comment type="caution">
    <text evidence="1">The sequence shown here is derived from an EMBL/GenBank/DDBJ whole genome shotgun (WGS) entry which is preliminary data.</text>
</comment>
<dbReference type="RefSeq" id="WP_186953416.1">
    <property type="nucleotide sequence ID" value="NZ_JACOFX010000003.1"/>
</dbReference>
<gene>
    <name evidence="1" type="ORF">H8L47_09890</name>
</gene>
<accession>A0ABR6Z9M2</accession>
<reference evidence="1 2" key="1">
    <citation type="submission" date="2020-08" db="EMBL/GenBank/DDBJ databases">
        <title>Novel species isolated from subtropical streams in China.</title>
        <authorList>
            <person name="Lu H."/>
        </authorList>
    </citation>
    <scope>NUCLEOTIDE SEQUENCE [LARGE SCALE GENOMIC DNA]</scope>
    <source>
        <strain evidence="1 2">NL8W</strain>
    </source>
</reference>
<proteinExistence type="predicted"/>